<dbReference type="AlphaFoldDB" id="A0A8J7YTM5"/>
<dbReference type="EMBL" id="JAACVF010000154">
    <property type="protein sequence ID" value="NCN65526.1"/>
    <property type="molecule type" value="Genomic_DNA"/>
</dbReference>
<evidence type="ECO:0000313" key="2">
    <source>
        <dbReference type="Proteomes" id="UP000768163"/>
    </source>
</evidence>
<name>A0A8J7YTM5_9ARCH</name>
<proteinExistence type="predicted"/>
<gene>
    <name evidence="1" type="ORF">GW910_05660</name>
</gene>
<organism evidence="1 2">
    <name type="scientific">Candidatus Altarchaeum hamiconexum</name>
    <dbReference type="NCBI Taxonomy" id="1803513"/>
    <lineage>
        <taxon>Archaea</taxon>
        <taxon>Candidatus Altarchaeota</taxon>
        <taxon>Candidatus Altiarchaeia</taxon>
        <taxon>Candidatus Altarchaeales</taxon>
        <taxon>Candidatus Altarchaeaceae</taxon>
        <taxon>Candidatus Altarchaeum</taxon>
    </lineage>
</organism>
<feature type="non-terminal residue" evidence="1">
    <location>
        <position position="63"/>
    </location>
</feature>
<protein>
    <submittedName>
        <fullName evidence="1">Uncharacterized protein</fullName>
    </submittedName>
</protein>
<dbReference type="Proteomes" id="UP000768163">
    <property type="component" value="Unassembled WGS sequence"/>
</dbReference>
<sequence length="63" mass="7365">MSTSEKNKGKVYIKSPQKVHEMFKRGIVGEMNMCKNNKTILKLVRPNYEEIEILKLFGNEHIV</sequence>
<accession>A0A8J7YTM5</accession>
<comment type="caution">
    <text evidence="1">The sequence shown here is derived from an EMBL/GenBank/DDBJ whole genome shotgun (WGS) entry which is preliminary data.</text>
</comment>
<evidence type="ECO:0000313" key="1">
    <source>
        <dbReference type="EMBL" id="NCN65526.1"/>
    </source>
</evidence>
<reference evidence="1" key="1">
    <citation type="submission" date="2019-11" db="EMBL/GenBank/DDBJ databases">
        <title>Lipid analysis of CO2-rich subsurface aquifers suggests an autotrophy-based deep biosphere with lysolipids enriched in CPR bacteria.</title>
        <authorList>
            <person name="Probst A.J."/>
            <person name="Elling F.J."/>
            <person name="Castelle C.J."/>
            <person name="Zhu Q."/>
            <person name="Elvert M."/>
            <person name="Birarda G."/>
            <person name="Holman H.-Y."/>
            <person name="Lane K.R."/>
            <person name="Ladd B."/>
            <person name="Ryan M.C."/>
            <person name="Woyke T."/>
            <person name="Hinrichs K.-U."/>
            <person name="Banfield J.F."/>
        </authorList>
    </citation>
    <scope>NUCLEOTIDE SEQUENCE</scope>
    <source>
        <strain evidence="1">CG_2015-01_33_1645</strain>
    </source>
</reference>